<reference evidence="2" key="1">
    <citation type="submission" date="2017-09" db="EMBL/GenBank/DDBJ databases">
        <title>Depth-based differentiation of microbial function through sediment-hosted aquifers and enrichment of novel symbionts in the deep terrestrial subsurface.</title>
        <authorList>
            <person name="Probst A.J."/>
            <person name="Ladd B."/>
            <person name="Jarett J.K."/>
            <person name="Geller-Mcgrath D.E."/>
            <person name="Sieber C.M.K."/>
            <person name="Emerson J.B."/>
            <person name="Anantharaman K."/>
            <person name="Thomas B.C."/>
            <person name="Malmstrom R."/>
            <person name="Stieglmeier M."/>
            <person name="Klingl A."/>
            <person name="Woyke T."/>
            <person name="Ryan C.M."/>
            <person name="Banfield J.F."/>
        </authorList>
    </citation>
    <scope>NUCLEOTIDE SEQUENCE [LARGE SCALE GENOMIC DNA]</scope>
</reference>
<comment type="caution">
    <text evidence="1">The sequence shown here is derived from an EMBL/GenBank/DDBJ whole genome shotgun (WGS) entry which is preliminary data.</text>
</comment>
<accession>A0A2M7RRA8</accession>
<dbReference type="SUPFAM" id="SSF52540">
    <property type="entry name" value="P-loop containing nucleoside triphosphate hydrolases"/>
    <property type="match status" value="1"/>
</dbReference>
<name>A0A2M7RRA8_9BACT</name>
<dbReference type="EMBL" id="PFMK01000054">
    <property type="protein sequence ID" value="PIZ02730.1"/>
    <property type="molecule type" value="Genomic_DNA"/>
</dbReference>
<proteinExistence type="predicted"/>
<organism evidence="1 2">
    <name type="scientific">Candidatus Gottesmanbacteria bacterium CG_4_10_14_0_8_um_filter_37_24</name>
    <dbReference type="NCBI Taxonomy" id="1974574"/>
    <lineage>
        <taxon>Bacteria</taxon>
        <taxon>Candidatus Gottesmaniibacteriota</taxon>
    </lineage>
</organism>
<evidence type="ECO:0000313" key="1">
    <source>
        <dbReference type="EMBL" id="PIZ02730.1"/>
    </source>
</evidence>
<dbReference type="Proteomes" id="UP000231069">
    <property type="component" value="Unassembled WGS sequence"/>
</dbReference>
<dbReference type="AlphaFoldDB" id="A0A2M7RRA8"/>
<dbReference type="InterPro" id="IPR027417">
    <property type="entry name" value="P-loop_NTPase"/>
</dbReference>
<sequence>MATSQEKASVLTQTSLKPFINRLWALSQPIREIPNKIENKIGREWRGENFVEEKAHQTQAEIDSFENPQRLADGIKKLLMGMQWYYDLLIKEPPMSDKQIVEFFINAGKTISPDAANFVPLVDEWVAYGADPEKYKAQIKNSVQKYFEKSIPSLLFFIKRKFVLPDKFNKAMELDQIKAFYHTIIGDQPDMRTGGAKTQVVEPVALIFESLTNHPITTSKGQKIIPLTTISPPDKSIQKKTHQAVSEVSGLLQAVIHNLGDKLTPEARSHFIRALAVTQPVEIEASQTTRLEKFFRQSPTILQNAFGCNITRHDQIVFGLGEQYIRLLFDELGVDFSSPSTQPKDETQTLDYQQAAKNALIRLKETVGKIIFDESHFLPEAPYKEGQPPLELPKFDIDDPSIQASLTDYCLGRWLAELIKNDGDFVNVTKNKAELSSHGREKIKTLIGEVDAGHQLLITHGHSKDNFLLNTLYQVVKKEVIPNMRFSTKVTPIQLIRVVLNYFETQINQDSQFGHQALHEHPEGLGMTGVAEFEEKDSYFELAPKFYYLMSLAENIIMTDFMYKKGRDYMDDETILRDRSRGTLLERRQLYPQTAFFVRLLNRQGPLIKPPENVLYEFNIETWMALLGDKTSGLTADYSQVTDKFGGRSLTPYAKTIQDLTASHIIDFHQAESGQPLPIPLVKICDGNIGLIQQMVDNLSAGQKKQKKPELVIFWEEDLARALFNQLKKRGARVELITADTSSEEDTAIESRFSNGVTDVLITSGRKGYGADFKDRQGNHLDLRVTVANPQTFTQINQAFGRRRLEKHLEDFDIFFEKDFLLQLFTHFPDTKPTRWPWNIGITTYSEAEKLLNQCLLNSRGSLPEKLNDLVLESLRLNQFADGSDPLQTVRMELFFLTQVMPRVIKTKLGLIRETLANKKSPLSSLINKRVEVIGHDLDPKLKRQIKKKIVDQVVYHFCQTDASLFEEFKQLMTTASLNFFIAGRDAVVLSETQAQLQDLIDSCYLPFWQEQISLEAYPASNPLPLLIEDQILLQQEILDFITSKSISPAEMVGFDDLSLPFPYYKAASGTRPPVSSYFETITLLPSGESTLAFHFAGTPLSRSVSDKEFKTWIQTINEKNKRRRNDQDFVDLLIDGVSTRMLRVYKKRSVSP</sequence>
<dbReference type="Gene3D" id="3.40.50.300">
    <property type="entry name" value="P-loop containing nucleotide triphosphate hydrolases"/>
    <property type="match status" value="1"/>
</dbReference>
<protein>
    <submittedName>
        <fullName evidence="1">Uncharacterized protein</fullName>
    </submittedName>
</protein>
<evidence type="ECO:0000313" key="2">
    <source>
        <dbReference type="Proteomes" id="UP000231069"/>
    </source>
</evidence>
<gene>
    <name evidence="1" type="ORF">COY59_03170</name>
</gene>